<dbReference type="EMBL" id="JAINUG010000074">
    <property type="protein sequence ID" value="KAJ8400798.1"/>
    <property type="molecule type" value="Genomic_DNA"/>
</dbReference>
<evidence type="ECO:0000313" key="1">
    <source>
        <dbReference type="EMBL" id="KAJ8400798.1"/>
    </source>
</evidence>
<sequence length="117" mass="12907">MFPETETQIRSLGLRPSSPCSQRELRLVIDAGSVRAFKPLTPGDPPHPQNVCFPEKPSLPREGSRQLLIEAPISTETGLPERAMQAQAVLCLGRHTDTITVAIETHYRPLKLTALRA</sequence>
<keyword evidence="2" id="KW-1185">Reference proteome</keyword>
<organism evidence="1 2">
    <name type="scientific">Aldrovandia affinis</name>
    <dbReference type="NCBI Taxonomy" id="143900"/>
    <lineage>
        <taxon>Eukaryota</taxon>
        <taxon>Metazoa</taxon>
        <taxon>Chordata</taxon>
        <taxon>Craniata</taxon>
        <taxon>Vertebrata</taxon>
        <taxon>Euteleostomi</taxon>
        <taxon>Actinopterygii</taxon>
        <taxon>Neopterygii</taxon>
        <taxon>Teleostei</taxon>
        <taxon>Notacanthiformes</taxon>
        <taxon>Halosauridae</taxon>
        <taxon>Aldrovandia</taxon>
    </lineage>
</organism>
<evidence type="ECO:0000313" key="2">
    <source>
        <dbReference type="Proteomes" id="UP001221898"/>
    </source>
</evidence>
<comment type="caution">
    <text evidence="1">The sequence shown here is derived from an EMBL/GenBank/DDBJ whole genome shotgun (WGS) entry which is preliminary data.</text>
</comment>
<protein>
    <submittedName>
        <fullName evidence="1">Uncharacterized protein</fullName>
    </submittedName>
</protein>
<dbReference type="AlphaFoldDB" id="A0AAD7WL37"/>
<reference evidence="1" key="1">
    <citation type="journal article" date="2023" name="Science">
        <title>Genome structures resolve the early diversification of teleost fishes.</title>
        <authorList>
            <person name="Parey E."/>
            <person name="Louis A."/>
            <person name="Montfort J."/>
            <person name="Bouchez O."/>
            <person name="Roques C."/>
            <person name="Iampietro C."/>
            <person name="Lluch J."/>
            <person name="Castinel A."/>
            <person name="Donnadieu C."/>
            <person name="Desvignes T."/>
            <person name="Floi Bucao C."/>
            <person name="Jouanno E."/>
            <person name="Wen M."/>
            <person name="Mejri S."/>
            <person name="Dirks R."/>
            <person name="Jansen H."/>
            <person name="Henkel C."/>
            <person name="Chen W.J."/>
            <person name="Zahm M."/>
            <person name="Cabau C."/>
            <person name="Klopp C."/>
            <person name="Thompson A.W."/>
            <person name="Robinson-Rechavi M."/>
            <person name="Braasch I."/>
            <person name="Lecointre G."/>
            <person name="Bobe J."/>
            <person name="Postlethwait J.H."/>
            <person name="Berthelot C."/>
            <person name="Roest Crollius H."/>
            <person name="Guiguen Y."/>
        </authorList>
    </citation>
    <scope>NUCLEOTIDE SEQUENCE</scope>
    <source>
        <strain evidence="1">NC1722</strain>
    </source>
</reference>
<accession>A0AAD7WL37</accession>
<proteinExistence type="predicted"/>
<dbReference type="Proteomes" id="UP001221898">
    <property type="component" value="Unassembled WGS sequence"/>
</dbReference>
<name>A0AAD7WL37_9TELE</name>
<gene>
    <name evidence="1" type="ORF">AAFF_G00391520</name>
</gene>